<dbReference type="GO" id="GO:0006089">
    <property type="term" value="P:lactate metabolic process"/>
    <property type="evidence" value="ECO:0007669"/>
    <property type="project" value="TreeGrafter"/>
</dbReference>
<dbReference type="AlphaFoldDB" id="A0A382SPK5"/>
<proteinExistence type="predicted"/>
<dbReference type="PANTHER" id="PTHR43128:SF16">
    <property type="entry name" value="L-LACTATE DEHYDROGENASE"/>
    <property type="match status" value="1"/>
</dbReference>
<dbReference type="InterPro" id="IPR015955">
    <property type="entry name" value="Lactate_DH/Glyco_Ohase_4_C"/>
</dbReference>
<evidence type="ECO:0000259" key="2">
    <source>
        <dbReference type="Pfam" id="PF02866"/>
    </source>
</evidence>
<dbReference type="EMBL" id="UINC01130683">
    <property type="protein sequence ID" value="SVD11900.1"/>
    <property type="molecule type" value="Genomic_DNA"/>
</dbReference>
<dbReference type="InterPro" id="IPR022383">
    <property type="entry name" value="Lactate/malate_DH_C"/>
</dbReference>
<accession>A0A382SPK5</accession>
<feature type="domain" description="Lactate/malate dehydrogenase C-terminal" evidence="2">
    <location>
        <begin position="6"/>
        <end position="117"/>
    </location>
</feature>
<feature type="coiled-coil region" evidence="1">
    <location>
        <begin position="92"/>
        <end position="119"/>
    </location>
</feature>
<sequence length="120" mass="13030">MIINNSIEANKLKSLVQRTKDGGAEIVNLLKTGSAFYAPSASIVKMVDAICSDSKTILPITAYLNGEYGIKDLYFGVPAKLGKNGIEEIIEYDLTENEKNDLIESAKAVKETVDAMENLS</sequence>
<keyword evidence="1" id="KW-0175">Coiled coil</keyword>
<evidence type="ECO:0000256" key="1">
    <source>
        <dbReference type="SAM" id="Coils"/>
    </source>
</evidence>
<dbReference type="SUPFAM" id="SSF56327">
    <property type="entry name" value="LDH C-terminal domain-like"/>
    <property type="match status" value="1"/>
</dbReference>
<name>A0A382SPK5_9ZZZZ</name>
<dbReference type="PANTHER" id="PTHR43128">
    <property type="entry name" value="L-2-HYDROXYCARBOXYLATE DEHYDROGENASE (NAD(P)(+))"/>
    <property type="match status" value="1"/>
</dbReference>
<dbReference type="GO" id="GO:0004459">
    <property type="term" value="F:L-lactate dehydrogenase (NAD+) activity"/>
    <property type="evidence" value="ECO:0007669"/>
    <property type="project" value="TreeGrafter"/>
</dbReference>
<organism evidence="3">
    <name type="scientific">marine metagenome</name>
    <dbReference type="NCBI Taxonomy" id="408172"/>
    <lineage>
        <taxon>unclassified sequences</taxon>
        <taxon>metagenomes</taxon>
        <taxon>ecological metagenomes</taxon>
    </lineage>
</organism>
<evidence type="ECO:0000313" key="3">
    <source>
        <dbReference type="EMBL" id="SVD11900.1"/>
    </source>
</evidence>
<gene>
    <name evidence="3" type="ORF">METZ01_LOCUS364754</name>
</gene>
<dbReference type="Gene3D" id="3.90.110.10">
    <property type="entry name" value="Lactate dehydrogenase/glycoside hydrolase, family 4, C-terminal"/>
    <property type="match status" value="1"/>
</dbReference>
<reference evidence="3" key="1">
    <citation type="submission" date="2018-05" db="EMBL/GenBank/DDBJ databases">
        <authorList>
            <person name="Lanie J.A."/>
            <person name="Ng W.-L."/>
            <person name="Kazmierczak K.M."/>
            <person name="Andrzejewski T.M."/>
            <person name="Davidsen T.M."/>
            <person name="Wayne K.J."/>
            <person name="Tettelin H."/>
            <person name="Glass J.I."/>
            <person name="Rusch D."/>
            <person name="Podicherti R."/>
            <person name="Tsui H.-C.T."/>
            <person name="Winkler M.E."/>
        </authorList>
    </citation>
    <scope>NUCLEOTIDE SEQUENCE</scope>
</reference>
<dbReference type="Pfam" id="PF02866">
    <property type="entry name" value="Ldh_1_C"/>
    <property type="match status" value="1"/>
</dbReference>
<protein>
    <recommendedName>
        <fullName evidence="2">Lactate/malate dehydrogenase C-terminal domain-containing protein</fullName>
    </recommendedName>
</protein>